<dbReference type="AlphaFoldDB" id="A0A6V7XLB2"/>
<dbReference type="EMBL" id="CAJEWN010001782">
    <property type="protein sequence ID" value="CAD2200012.1"/>
    <property type="molecule type" value="Genomic_DNA"/>
</dbReference>
<proteinExistence type="predicted"/>
<accession>A0A6V7XLB2</accession>
<organism evidence="1 2">
    <name type="scientific">Meloidogyne enterolobii</name>
    <name type="common">Root-knot nematode worm</name>
    <name type="synonym">Meloidogyne mayaguensis</name>
    <dbReference type="NCBI Taxonomy" id="390850"/>
    <lineage>
        <taxon>Eukaryota</taxon>
        <taxon>Metazoa</taxon>
        <taxon>Ecdysozoa</taxon>
        <taxon>Nematoda</taxon>
        <taxon>Chromadorea</taxon>
        <taxon>Rhabditida</taxon>
        <taxon>Tylenchina</taxon>
        <taxon>Tylenchomorpha</taxon>
        <taxon>Tylenchoidea</taxon>
        <taxon>Meloidogynidae</taxon>
        <taxon>Meloidogyninae</taxon>
        <taxon>Meloidogyne</taxon>
    </lineage>
</organism>
<reference evidence="1 2" key="1">
    <citation type="submission" date="2020-08" db="EMBL/GenBank/DDBJ databases">
        <authorList>
            <person name="Koutsovoulos G."/>
            <person name="Danchin GJ E."/>
        </authorList>
    </citation>
    <scope>NUCLEOTIDE SEQUENCE [LARGE SCALE GENOMIC DNA]</scope>
</reference>
<protein>
    <submittedName>
        <fullName evidence="1">Uncharacterized protein</fullName>
    </submittedName>
</protein>
<evidence type="ECO:0000313" key="2">
    <source>
        <dbReference type="Proteomes" id="UP000580250"/>
    </source>
</evidence>
<dbReference type="Proteomes" id="UP000580250">
    <property type="component" value="Unassembled WGS sequence"/>
</dbReference>
<name>A0A6V7XLB2_MELEN</name>
<sequence>MYDFSLLDDDESLVNHPWVKEVHHLYSQDKSLNSLILLNYNN</sequence>
<gene>
    <name evidence="1" type="ORF">MENT_LOCUS53450</name>
</gene>
<evidence type="ECO:0000313" key="1">
    <source>
        <dbReference type="EMBL" id="CAD2200012.1"/>
    </source>
</evidence>
<comment type="caution">
    <text evidence="1">The sequence shown here is derived from an EMBL/GenBank/DDBJ whole genome shotgun (WGS) entry which is preliminary data.</text>
</comment>